<dbReference type="GO" id="GO:0032979">
    <property type="term" value="P:protein insertion into mitochondrial inner membrane from matrix"/>
    <property type="evidence" value="ECO:0007669"/>
    <property type="project" value="TreeGrafter"/>
</dbReference>
<dbReference type="GO" id="GO:0005743">
    <property type="term" value="C:mitochondrial inner membrane"/>
    <property type="evidence" value="ECO:0007669"/>
    <property type="project" value="TreeGrafter"/>
</dbReference>
<proteinExistence type="inferred from homology"/>
<evidence type="ECO:0008006" key="9">
    <source>
        <dbReference type="Google" id="ProtNLM"/>
    </source>
</evidence>
<dbReference type="PANTHER" id="PTHR12428:SF65">
    <property type="entry name" value="CYTOCHROME C OXIDASE ASSEMBLY PROTEIN COX18, MITOCHONDRIAL"/>
    <property type="match status" value="1"/>
</dbReference>
<accession>A0AAF0J427</accession>
<protein>
    <recommendedName>
        <fullName evidence="9">Mitochondrial inner membrane protein COX18</fullName>
    </recommendedName>
</protein>
<dbReference type="PANTHER" id="PTHR12428">
    <property type="entry name" value="OXA1"/>
    <property type="match status" value="1"/>
</dbReference>
<feature type="transmembrane region" description="Helical" evidence="6">
    <location>
        <begin position="65"/>
        <end position="87"/>
    </location>
</feature>
<reference evidence="7" key="1">
    <citation type="submission" date="2023-03" db="EMBL/GenBank/DDBJ databases">
        <title>Mating type loci evolution in Malassezia.</title>
        <authorList>
            <person name="Coelho M.A."/>
        </authorList>
    </citation>
    <scope>NUCLEOTIDE SEQUENCE</scope>
    <source>
        <strain evidence="7">CBS 9557</strain>
    </source>
</reference>
<comment type="subcellular location">
    <subcellularLocation>
        <location evidence="1">Membrane</location>
        <topology evidence="1">Multi-pass membrane protein</topology>
    </subcellularLocation>
</comment>
<evidence type="ECO:0000313" key="7">
    <source>
        <dbReference type="EMBL" id="WFD28791.1"/>
    </source>
</evidence>
<organism evidence="7 8">
    <name type="scientific">Malassezia nana</name>
    <dbReference type="NCBI Taxonomy" id="180528"/>
    <lineage>
        <taxon>Eukaryota</taxon>
        <taxon>Fungi</taxon>
        <taxon>Dikarya</taxon>
        <taxon>Basidiomycota</taxon>
        <taxon>Ustilaginomycotina</taxon>
        <taxon>Malasseziomycetes</taxon>
        <taxon>Malasseziales</taxon>
        <taxon>Malasseziaceae</taxon>
        <taxon>Malassezia</taxon>
    </lineage>
</organism>
<keyword evidence="5 6" id="KW-0472">Membrane</keyword>
<gene>
    <name evidence="7" type="ORF">MNAN1_003806</name>
</gene>
<evidence type="ECO:0000313" key="8">
    <source>
        <dbReference type="Proteomes" id="UP001213623"/>
    </source>
</evidence>
<evidence type="ECO:0000256" key="4">
    <source>
        <dbReference type="ARBA" id="ARBA00022989"/>
    </source>
</evidence>
<evidence type="ECO:0000256" key="2">
    <source>
        <dbReference type="ARBA" id="ARBA00009877"/>
    </source>
</evidence>
<dbReference type="AlphaFoldDB" id="A0AAF0J427"/>
<dbReference type="Proteomes" id="UP001213623">
    <property type="component" value="Chromosome 8"/>
</dbReference>
<evidence type="ECO:0000256" key="5">
    <source>
        <dbReference type="ARBA" id="ARBA00023136"/>
    </source>
</evidence>
<keyword evidence="8" id="KW-1185">Reference proteome</keyword>
<keyword evidence="3 6" id="KW-0812">Transmembrane</keyword>
<evidence type="ECO:0000256" key="1">
    <source>
        <dbReference type="ARBA" id="ARBA00004141"/>
    </source>
</evidence>
<comment type="similarity">
    <text evidence="2">Belongs to the OXA1/ALB3/YidC family.</text>
</comment>
<name>A0AAF0J427_9BASI</name>
<dbReference type="EMBL" id="CP119899">
    <property type="protein sequence ID" value="WFD28791.1"/>
    <property type="molecule type" value="Genomic_DNA"/>
</dbReference>
<dbReference type="GO" id="GO:0033617">
    <property type="term" value="P:mitochondrial respiratory chain complex IV assembly"/>
    <property type="evidence" value="ECO:0007669"/>
    <property type="project" value="TreeGrafter"/>
</dbReference>
<dbReference type="GO" id="GO:0032977">
    <property type="term" value="F:membrane insertase activity"/>
    <property type="evidence" value="ECO:0007669"/>
    <property type="project" value="InterPro"/>
</dbReference>
<feature type="transmembrane region" description="Helical" evidence="6">
    <location>
        <begin position="295"/>
        <end position="318"/>
    </location>
</feature>
<keyword evidence="4 6" id="KW-1133">Transmembrane helix</keyword>
<dbReference type="InterPro" id="IPR001708">
    <property type="entry name" value="YidC/ALB3/OXA1/COX18"/>
</dbReference>
<sequence length="339" mass="38661">MMLHRVACIRSRYPSSALILPSATRRWNHTSTGMSFFGILDPLARHLVQTPEWVGLLDLGLAYPYTYSVVGMTVLLRSLVTIPVAFWQKRRTDRLSKIVLPEFRVWKQQIPASIWQRVSLQGSPSPETQHQAQVQIRASLSQKWKHLVSLYNCSPTRTMLVSMAIHIPLFLMVTWLLRQSAVLDASPLINEIVPWWTPDEVFSIQAENTRQFLLDKGLDPGLANRLTKLGGPTLADRDPTFIMPLVCGSLNMTNVEMVNWMRQRQRLREMDLGLNDSPEMEEQEEPLRARVMSNVLRVSAIASVPIACQVPSVLLVYWSTSSLITLMQHVYFAREDAKN</sequence>
<evidence type="ECO:0000256" key="3">
    <source>
        <dbReference type="ARBA" id="ARBA00022692"/>
    </source>
</evidence>
<evidence type="ECO:0000256" key="6">
    <source>
        <dbReference type="SAM" id="Phobius"/>
    </source>
</evidence>